<dbReference type="InterPro" id="IPR053142">
    <property type="entry name" value="PchR_regulatory_protein"/>
</dbReference>
<gene>
    <name evidence="5" type="ORF">JYP50_20830</name>
</gene>
<dbReference type="PROSITE" id="PS00041">
    <property type="entry name" value="HTH_ARAC_FAMILY_1"/>
    <property type="match status" value="1"/>
</dbReference>
<evidence type="ECO:0000313" key="5">
    <source>
        <dbReference type="EMBL" id="MBN7799055.1"/>
    </source>
</evidence>
<name>A0A939DIP0_9GAMM</name>
<dbReference type="Proteomes" id="UP000664303">
    <property type="component" value="Unassembled WGS sequence"/>
</dbReference>
<dbReference type="EMBL" id="JAFKCZ010000022">
    <property type="protein sequence ID" value="MBN7799055.1"/>
    <property type="molecule type" value="Genomic_DNA"/>
</dbReference>
<evidence type="ECO:0000256" key="1">
    <source>
        <dbReference type="ARBA" id="ARBA00023015"/>
    </source>
</evidence>
<feature type="domain" description="HTH araC/xylS-type" evidence="4">
    <location>
        <begin position="231"/>
        <end position="329"/>
    </location>
</feature>
<dbReference type="RefSeq" id="WP_206562499.1">
    <property type="nucleotide sequence ID" value="NZ_JAFKCZ010000022.1"/>
</dbReference>
<dbReference type="AlphaFoldDB" id="A0A939DIP0"/>
<evidence type="ECO:0000256" key="3">
    <source>
        <dbReference type="ARBA" id="ARBA00023163"/>
    </source>
</evidence>
<dbReference type="Gene3D" id="1.10.10.60">
    <property type="entry name" value="Homeodomain-like"/>
    <property type="match status" value="1"/>
</dbReference>
<keyword evidence="3" id="KW-0804">Transcription</keyword>
<dbReference type="PROSITE" id="PS01124">
    <property type="entry name" value="HTH_ARAC_FAMILY_2"/>
    <property type="match status" value="1"/>
</dbReference>
<keyword evidence="2" id="KW-0238">DNA-binding</keyword>
<dbReference type="SUPFAM" id="SSF46689">
    <property type="entry name" value="Homeodomain-like"/>
    <property type="match status" value="2"/>
</dbReference>
<comment type="caution">
    <text evidence="5">The sequence shown here is derived from an EMBL/GenBank/DDBJ whole genome shotgun (WGS) entry which is preliminary data.</text>
</comment>
<dbReference type="SMART" id="SM00342">
    <property type="entry name" value="HTH_ARAC"/>
    <property type="match status" value="1"/>
</dbReference>
<evidence type="ECO:0000313" key="6">
    <source>
        <dbReference type="Proteomes" id="UP000664303"/>
    </source>
</evidence>
<dbReference type="GO" id="GO:0043565">
    <property type="term" value="F:sequence-specific DNA binding"/>
    <property type="evidence" value="ECO:0007669"/>
    <property type="project" value="InterPro"/>
</dbReference>
<proteinExistence type="predicted"/>
<evidence type="ECO:0000256" key="2">
    <source>
        <dbReference type="ARBA" id="ARBA00023125"/>
    </source>
</evidence>
<protein>
    <submittedName>
        <fullName evidence="5">Helix-turn-helix transcriptional regulator</fullName>
    </submittedName>
</protein>
<sequence length="332" mass="36630">MPATSQTANLHEEDLQVLNLGIATAVDSTALRFVEGSPGQPVMAGQLRHWHNQLGLSLHRARVREVANGTATAELQAGISFNLVLQGEVHFSLGGRARVLTPGQRPAMRCHAYALAHPELLTRQMRRGTEVNKLNLYATREWLYSRCGGDHQRRQLDALFARHAELLAWDVDSETRRLAREVMNAAEPVAIAEQLAMESLALRLFSRCLETLARQPASAPRHTPASGDREKQLMQRVETAALDGAELPEVAARLGLSVSTLQRRFKAAYGITVAEHLRHRRLQRARNAMALEGASIGEAAYLAGYDHASNFIAAFRRHFGAPPAAYIKAHEP</sequence>
<dbReference type="GO" id="GO:0003700">
    <property type="term" value="F:DNA-binding transcription factor activity"/>
    <property type="evidence" value="ECO:0007669"/>
    <property type="project" value="InterPro"/>
</dbReference>
<dbReference type="PANTHER" id="PTHR47893:SF1">
    <property type="entry name" value="REGULATORY PROTEIN PCHR"/>
    <property type="match status" value="1"/>
</dbReference>
<evidence type="ECO:0000259" key="4">
    <source>
        <dbReference type="PROSITE" id="PS01124"/>
    </source>
</evidence>
<keyword evidence="6" id="KW-1185">Reference proteome</keyword>
<dbReference type="PANTHER" id="PTHR47893">
    <property type="entry name" value="REGULATORY PROTEIN PCHR"/>
    <property type="match status" value="1"/>
</dbReference>
<accession>A0A939DIP0</accession>
<dbReference type="InterPro" id="IPR018062">
    <property type="entry name" value="HTH_AraC-typ_CS"/>
</dbReference>
<keyword evidence="1" id="KW-0805">Transcription regulation</keyword>
<organism evidence="5 6">
    <name type="scientific">Parahaliea mediterranea</name>
    <dbReference type="NCBI Taxonomy" id="651086"/>
    <lineage>
        <taxon>Bacteria</taxon>
        <taxon>Pseudomonadati</taxon>
        <taxon>Pseudomonadota</taxon>
        <taxon>Gammaproteobacteria</taxon>
        <taxon>Cellvibrionales</taxon>
        <taxon>Halieaceae</taxon>
        <taxon>Parahaliea</taxon>
    </lineage>
</organism>
<dbReference type="InterPro" id="IPR018060">
    <property type="entry name" value="HTH_AraC"/>
</dbReference>
<reference evidence="5" key="1">
    <citation type="submission" date="2021-02" db="EMBL/GenBank/DDBJ databases">
        <title>PHA producing bacteria isolated from coastal sediment in Guangdong, Shenzhen.</title>
        <authorList>
            <person name="Zheng W."/>
            <person name="Yu S."/>
            <person name="Huang Y."/>
        </authorList>
    </citation>
    <scope>NUCLEOTIDE SEQUENCE</scope>
    <source>
        <strain evidence="5">TN14-10</strain>
    </source>
</reference>
<dbReference type="InterPro" id="IPR009057">
    <property type="entry name" value="Homeodomain-like_sf"/>
</dbReference>
<dbReference type="Pfam" id="PF12833">
    <property type="entry name" value="HTH_18"/>
    <property type="match status" value="1"/>
</dbReference>